<dbReference type="UniPathway" id="UPA00074">
    <property type="reaction ID" value="UER00126"/>
</dbReference>
<dbReference type="GO" id="GO:0005829">
    <property type="term" value="C:cytosol"/>
    <property type="evidence" value="ECO:0007669"/>
    <property type="project" value="TreeGrafter"/>
</dbReference>
<organism evidence="7 8">
    <name type="scientific">Sulfuricaulis limicola</name>
    <dbReference type="NCBI Taxonomy" id="1620215"/>
    <lineage>
        <taxon>Bacteria</taxon>
        <taxon>Pseudomonadati</taxon>
        <taxon>Pseudomonadota</taxon>
        <taxon>Gammaproteobacteria</taxon>
        <taxon>Acidiferrobacterales</taxon>
        <taxon>Acidiferrobacteraceae</taxon>
        <taxon>Sulfuricaulis</taxon>
    </lineage>
</organism>
<dbReference type="Proteomes" id="UP000243180">
    <property type="component" value="Chromosome"/>
</dbReference>
<comment type="function">
    <text evidence="4">Catalyzes the transfer of a formyl group from 10-formyltetrahydrofolate to 5-phospho-ribosyl-glycinamide (GAR), producing 5-phospho-ribosyl-N-formylglycinamide (FGAR) and tetrahydrofolate.</text>
</comment>
<dbReference type="InterPro" id="IPR002376">
    <property type="entry name" value="Formyl_transf_N"/>
</dbReference>
<dbReference type="PANTHER" id="PTHR43369">
    <property type="entry name" value="PHOSPHORIBOSYLGLYCINAMIDE FORMYLTRANSFERASE"/>
    <property type="match status" value="1"/>
</dbReference>
<dbReference type="PANTHER" id="PTHR43369:SF2">
    <property type="entry name" value="PHOSPHORIBOSYLGLYCINAMIDE FORMYLTRANSFERASE"/>
    <property type="match status" value="1"/>
</dbReference>
<feature type="active site" description="Proton donor" evidence="4">
    <location>
        <position position="113"/>
    </location>
</feature>
<dbReference type="GO" id="GO:0006189">
    <property type="term" value="P:'de novo' IMP biosynthetic process"/>
    <property type="evidence" value="ECO:0007669"/>
    <property type="project" value="UniProtKB-UniRule"/>
</dbReference>
<evidence type="ECO:0000256" key="3">
    <source>
        <dbReference type="ARBA" id="ARBA00022755"/>
    </source>
</evidence>
<sequence>MNETRDGIVVLVSGRGSNLQALIDAVRDGRLPAGIRAVISNEPGAPALARARTAGIAVHVISHRDFPAREQFDRALIQRIDACQPRLVVLAGFMRILGPNFIDHYAGRLINIHPSLLPAFPGLDTHARALQSGAKFHGASVHFVTHEVDGGPVIVQAAVPVLPGDTPDILAERVLAEEHRIYPLAIGWFLAGRLAVAGGRVRLDGEERPEQGLTRPETASHNVPETG</sequence>
<evidence type="ECO:0000256" key="5">
    <source>
        <dbReference type="SAM" id="MobiDB-lite"/>
    </source>
</evidence>
<feature type="binding site" evidence="4">
    <location>
        <position position="111"/>
    </location>
    <ligand>
        <name>(6R)-10-formyltetrahydrofolate</name>
        <dbReference type="ChEBI" id="CHEBI:195366"/>
    </ligand>
</feature>
<reference evidence="7 8" key="1">
    <citation type="submission" date="2015-05" db="EMBL/GenBank/DDBJ databases">
        <title>Complete genome sequence of a sulfur-oxidizing gammaproteobacterium strain HA5.</title>
        <authorList>
            <person name="Miura A."/>
            <person name="Kojima H."/>
            <person name="Fukui M."/>
        </authorList>
    </citation>
    <scope>NUCLEOTIDE SEQUENCE [LARGE SCALE GENOMIC DNA]</scope>
    <source>
        <strain evidence="7 8">HA5</strain>
    </source>
</reference>
<keyword evidence="8" id="KW-1185">Reference proteome</keyword>
<feature type="domain" description="Formyl transferase N-terminal" evidence="6">
    <location>
        <begin position="8"/>
        <end position="186"/>
    </location>
</feature>
<gene>
    <name evidence="4" type="primary">purN</name>
    <name evidence="7" type="ORF">SCL_0487</name>
</gene>
<evidence type="ECO:0000256" key="2">
    <source>
        <dbReference type="ARBA" id="ARBA00022679"/>
    </source>
</evidence>
<comment type="catalytic activity">
    <reaction evidence="4">
        <text>N(1)-(5-phospho-beta-D-ribosyl)glycinamide + (6R)-10-formyltetrahydrofolate = N(2)-formyl-N(1)-(5-phospho-beta-D-ribosyl)glycinamide + (6S)-5,6,7,8-tetrahydrofolate + H(+)</text>
        <dbReference type="Rhea" id="RHEA:15053"/>
        <dbReference type="ChEBI" id="CHEBI:15378"/>
        <dbReference type="ChEBI" id="CHEBI:57453"/>
        <dbReference type="ChEBI" id="CHEBI:143788"/>
        <dbReference type="ChEBI" id="CHEBI:147286"/>
        <dbReference type="ChEBI" id="CHEBI:195366"/>
        <dbReference type="EC" id="2.1.2.2"/>
    </reaction>
</comment>
<feature type="compositionally biased region" description="Polar residues" evidence="5">
    <location>
        <begin position="217"/>
        <end position="227"/>
    </location>
</feature>
<dbReference type="GO" id="GO:0004644">
    <property type="term" value="F:phosphoribosylglycinamide formyltransferase activity"/>
    <property type="evidence" value="ECO:0007669"/>
    <property type="project" value="UniProtKB-UniRule"/>
</dbReference>
<dbReference type="FunCoup" id="A0A1B4XDC0">
    <property type="interactions" value="552"/>
</dbReference>
<feature type="binding site" evidence="4">
    <location>
        <begin position="16"/>
        <end position="18"/>
    </location>
    <ligand>
        <name>N(1)-(5-phospho-beta-D-ribosyl)glycinamide</name>
        <dbReference type="ChEBI" id="CHEBI:143788"/>
    </ligand>
</feature>
<evidence type="ECO:0000259" key="6">
    <source>
        <dbReference type="Pfam" id="PF00551"/>
    </source>
</evidence>
<dbReference type="RefSeq" id="WP_096359656.1">
    <property type="nucleotide sequence ID" value="NZ_AP014879.1"/>
</dbReference>
<dbReference type="KEGG" id="slim:SCL_0487"/>
<dbReference type="Gene3D" id="3.40.50.170">
    <property type="entry name" value="Formyl transferase, N-terminal domain"/>
    <property type="match status" value="1"/>
</dbReference>
<proteinExistence type="inferred from homology"/>
<dbReference type="InterPro" id="IPR004607">
    <property type="entry name" value="GART"/>
</dbReference>
<dbReference type="CDD" id="cd08645">
    <property type="entry name" value="FMT_core_GART"/>
    <property type="match status" value="1"/>
</dbReference>
<name>A0A1B4XDC0_9GAMM</name>
<evidence type="ECO:0000256" key="4">
    <source>
        <dbReference type="HAMAP-Rule" id="MF_01930"/>
    </source>
</evidence>
<comment type="similarity">
    <text evidence="4">Belongs to the GART family.</text>
</comment>
<dbReference type="Pfam" id="PF00551">
    <property type="entry name" value="Formyl_trans_N"/>
    <property type="match status" value="1"/>
</dbReference>
<dbReference type="SUPFAM" id="SSF53328">
    <property type="entry name" value="Formyltransferase"/>
    <property type="match status" value="1"/>
</dbReference>
<dbReference type="InParanoid" id="A0A1B4XDC0"/>
<dbReference type="OrthoDB" id="9806170at2"/>
<protein>
    <recommendedName>
        <fullName evidence="4">Phosphoribosylglycinamide formyltransferase</fullName>
        <ecNumber evidence="4">2.1.2.2</ecNumber>
    </recommendedName>
    <alternativeName>
        <fullName evidence="4">5'-phosphoribosylglycinamide transformylase</fullName>
    </alternativeName>
    <alternativeName>
        <fullName evidence="4">GAR transformylase</fullName>
        <shortName evidence="4">GART</shortName>
    </alternativeName>
</protein>
<keyword evidence="2 4" id="KW-0808">Transferase</keyword>
<accession>A0A1B4XDC0</accession>
<dbReference type="NCBIfam" id="TIGR00639">
    <property type="entry name" value="PurN"/>
    <property type="match status" value="1"/>
</dbReference>
<dbReference type="HAMAP" id="MF_01930">
    <property type="entry name" value="PurN"/>
    <property type="match status" value="1"/>
</dbReference>
<keyword evidence="3 4" id="KW-0658">Purine biosynthesis</keyword>
<dbReference type="AlphaFoldDB" id="A0A1B4XDC0"/>
<feature type="binding site" evidence="4">
    <location>
        <begin position="94"/>
        <end position="97"/>
    </location>
    <ligand>
        <name>(6R)-10-formyltetrahydrofolate</name>
        <dbReference type="ChEBI" id="CHEBI:195366"/>
    </ligand>
</feature>
<feature type="binding site" evidence="4">
    <location>
        <position position="69"/>
    </location>
    <ligand>
        <name>(6R)-10-formyltetrahydrofolate</name>
        <dbReference type="ChEBI" id="CHEBI:195366"/>
    </ligand>
</feature>
<dbReference type="InterPro" id="IPR036477">
    <property type="entry name" value="Formyl_transf_N_sf"/>
</dbReference>
<dbReference type="EC" id="2.1.2.2" evidence="4"/>
<evidence type="ECO:0000256" key="1">
    <source>
        <dbReference type="ARBA" id="ARBA00005054"/>
    </source>
</evidence>
<evidence type="ECO:0000313" key="7">
    <source>
        <dbReference type="EMBL" id="BAV32809.1"/>
    </source>
</evidence>
<feature type="region of interest" description="Disordered" evidence="5">
    <location>
        <begin position="205"/>
        <end position="227"/>
    </location>
</feature>
<feature type="site" description="Raises pKa of active site His" evidence="4">
    <location>
        <position position="149"/>
    </location>
</feature>
<evidence type="ECO:0000313" key="8">
    <source>
        <dbReference type="Proteomes" id="UP000243180"/>
    </source>
</evidence>
<dbReference type="EMBL" id="AP014879">
    <property type="protein sequence ID" value="BAV32809.1"/>
    <property type="molecule type" value="Genomic_DNA"/>
</dbReference>
<comment type="pathway">
    <text evidence="1 4">Purine metabolism; IMP biosynthesis via de novo pathway; N(2)-formyl-N(1)-(5-phospho-D-ribosyl)glycinamide from N(1)-(5-phospho-D-ribosyl)glycinamide (10-formyl THF route): step 1/1.</text>
</comment>